<dbReference type="AlphaFoldDB" id="A0A451G4E3"/>
<dbReference type="EMBL" id="CP035033">
    <property type="protein sequence ID" value="QAB14338.1"/>
    <property type="molecule type" value="Genomic_DNA"/>
</dbReference>
<keyword evidence="2" id="KW-1185">Reference proteome</keyword>
<protein>
    <submittedName>
        <fullName evidence="1">Uncharacterized protein</fullName>
    </submittedName>
</protein>
<evidence type="ECO:0000313" key="2">
    <source>
        <dbReference type="Proteomes" id="UP000285478"/>
    </source>
</evidence>
<organism evidence="1 2">
    <name type="scientific">Hydrogenovibrio thermophilus</name>
    <dbReference type="NCBI Taxonomy" id="265883"/>
    <lineage>
        <taxon>Bacteria</taxon>
        <taxon>Pseudomonadati</taxon>
        <taxon>Pseudomonadota</taxon>
        <taxon>Gammaproteobacteria</taxon>
        <taxon>Thiotrichales</taxon>
        <taxon>Piscirickettsiaceae</taxon>
        <taxon>Hydrogenovibrio</taxon>
    </lineage>
</organism>
<dbReference type="Proteomes" id="UP000285478">
    <property type="component" value="Chromosome"/>
</dbReference>
<sequence>MKKLWLVLLVVVFAVLAVMFDWFGSRDVAQSGVEATQGAVDKIQETGDAISQTIQQLNETKKEAN</sequence>
<proteinExistence type="predicted"/>
<reference evidence="1 2" key="1">
    <citation type="journal article" date="2018" name="Environ. Microbiol.">
        <title>Genomes of ubiquitous marine and hypersaline Hydrogenovibrio, Thiomicrorhabdus and Thiomicrospira spp. encode a diversity of mechanisms to sustain chemolithoautotrophy in heterogeneous environments.</title>
        <authorList>
            <person name="Scott K.M."/>
            <person name="Williams J."/>
            <person name="Porter C.M.B."/>
            <person name="Russel S."/>
            <person name="Harmer T.L."/>
            <person name="Paul J.H."/>
            <person name="Antonen K.M."/>
            <person name="Bridges M.K."/>
            <person name="Camper G.J."/>
            <person name="Campla C.K."/>
            <person name="Casella L.G."/>
            <person name="Chase E."/>
            <person name="Conrad J.W."/>
            <person name="Cruz M.C."/>
            <person name="Dunlap D.S."/>
            <person name="Duran L."/>
            <person name="Fahsbender E.M."/>
            <person name="Goldsmith D.B."/>
            <person name="Keeley R.F."/>
            <person name="Kondoff M.R."/>
            <person name="Kussy B.I."/>
            <person name="Lane M.K."/>
            <person name="Lawler S."/>
            <person name="Leigh B.A."/>
            <person name="Lewis C."/>
            <person name="Lostal L.M."/>
            <person name="Marking D."/>
            <person name="Mancera P.A."/>
            <person name="McClenthan E.C."/>
            <person name="McIntyre E.A."/>
            <person name="Mine J.A."/>
            <person name="Modi S."/>
            <person name="Moore B.D."/>
            <person name="Morgan W.A."/>
            <person name="Nelson K.M."/>
            <person name="Nguyen K.N."/>
            <person name="Ogburn N."/>
            <person name="Parrino D.G."/>
            <person name="Pedapudi A.D."/>
            <person name="Pelham R.P."/>
            <person name="Preece A.M."/>
            <person name="Rampersad E.A."/>
            <person name="Richardson J.C."/>
            <person name="Rodgers C.M."/>
            <person name="Schaffer B.L."/>
            <person name="Sheridan N.E."/>
            <person name="Solone M.R."/>
            <person name="Staley Z.R."/>
            <person name="Tabuchi M."/>
            <person name="Waide R.J."/>
            <person name="Wanjugi P.W."/>
            <person name="Young S."/>
            <person name="Clum A."/>
            <person name="Daum C."/>
            <person name="Huntemann M."/>
            <person name="Ivanova N."/>
            <person name="Kyrpides N."/>
            <person name="Mikhailova N."/>
            <person name="Palaniappan K."/>
            <person name="Pillay M."/>
            <person name="Reddy T.B.K."/>
            <person name="Shapiro N."/>
            <person name="Stamatis D."/>
            <person name="Varghese N."/>
            <person name="Woyke T."/>
            <person name="Boden R."/>
            <person name="Freyermuth S.K."/>
            <person name="Kerfeld C.A."/>
        </authorList>
    </citation>
    <scope>NUCLEOTIDE SEQUENCE [LARGE SCALE GENOMIC DNA]</scope>
    <source>
        <strain evidence="1 2">JR-2</strain>
    </source>
</reference>
<dbReference type="RefSeq" id="WP_029939398.1">
    <property type="nucleotide sequence ID" value="NZ_CP035033.1"/>
</dbReference>
<dbReference type="KEGG" id="htr:EPV75_00935"/>
<gene>
    <name evidence="1" type="ORF">EPV75_00935</name>
</gene>
<name>A0A451G4E3_9GAMM</name>
<evidence type="ECO:0000313" key="1">
    <source>
        <dbReference type="EMBL" id="QAB14338.1"/>
    </source>
</evidence>
<accession>A0A451G4E3</accession>